<dbReference type="AlphaFoldDB" id="A0A8S1E7Q0"/>
<comment type="caution">
    <text evidence="1">The sequence shown here is derived from an EMBL/GenBank/DDBJ whole genome shotgun (WGS) entry which is preliminary data.</text>
</comment>
<protein>
    <submittedName>
        <fullName evidence="1">Uncharacterized protein</fullName>
    </submittedName>
</protein>
<accession>A0A8S1E7Q0</accession>
<evidence type="ECO:0000313" key="1">
    <source>
        <dbReference type="EMBL" id="CAB3389046.1"/>
    </source>
</evidence>
<gene>
    <name evidence="1" type="ORF">CLODIP_2_CD14216</name>
</gene>
<proteinExistence type="predicted"/>
<sequence length="52" mass="5210">AAPALTTYAAHVAAPLAYSAPLTTYAAAPAVRAATLTTVVNNPGHAVSYRVD</sequence>
<reference evidence="1 2" key="1">
    <citation type="submission" date="2020-04" db="EMBL/GenBank/DDBJ databases">
        <authorList>
            <person name="Alioto T."/>
            <person name="Alioto T."/>
            <person name="Gomez Garrido J."/>
        </authorList>
    </citation>
    <scope>NUCLEOTIDE SEQUENCE [LARGE SCALE GENOMIC DNA]</scope>
</reference>
<dbReference type="EMBL" id="CADEPI010001138">
    <property type="protein sequence ID" value="CAB3389046.1"/>
    <property type="molecule type" value="Genomic_DNA"/>
</dbReference>
<keyword evidence="2" id="KW-1185">Reference proteome</keyword>
<dbReference type="Proteomes" id="UP000494165">
    <property type="component" value="Unassembled WGS sequence"/>
</dbReference>
<organism evidence="1 2">
    <name type="scientific">Cloeon dipterum</name>
    <dbReference type="NCBI Taxonomy" id="197152"/>
    <lineage>
        <taxon>Eukaryota</taxon>
        <taxon>Metazoa</taxon>
        <taxon>Ecdysozoa</taxon>
        <taxon>Arthropoda</taxon>
        <taxon>Hexapoda</taxon>
        <taxon>Insecta</taxon>
        <taxon>Pterygota</taxon>
        <taxon>Palaeoptera</taxon>
        <taxon>Ephemeroptera</taxon>
        <taxon>Pisciforma</taxon>
        <taxon>Baetidae</taxon>
        <taxon>Cloeon</taxon>
    </lineage>
</organism>
<name>A0A8S1E7Q0_9INSE</name>
<evidence type="ECO:0000313" key="2">
    <source>
        <dbReference type="Proteomes" id="UP000494165"/>
    </source>
</evidence>
<feature type="non-terminal residue" evidence="1">
    <location>
        <position position="1"/>
    </location>
</feature>